<dbReference type="AlphaFoldDB" id="A0A139GX80"/>
<evidence type="ECO:0000256" key="6">
    <source>
        <dbReference type="ARBA" id="ARBA00023180"/>
    </source>
</evidence>
<evidence type="ECO:0000256" key="1">
    <source>
        <dbReference type="ARBA" id="ARBA00004609"/>
    </source>
</evidence>
<organism evidence="10 11">
    <name type="scientific">Pseudocercospora eumusae</name>
    <dbReference type="NCBI Taxonomy" id="321146"/>
    <lineage>
        <taxon>Eukaryota</taxon>
        <taxon>Fungi</taxon>
        <taxon>Dikarya</taxon>
        <taxon>Ascomycota</taxon>
        <taxon>Pezizomycotina</taxon>
        <taxon>Dothideomycetes</taxon>
        <taxon>Dothideomycetidae</taxon>
        <taxon>Mycosphaerellales</taxon>
        <taxon>Mycosphaerellaceae</taxon>
        <taxon>Pseudocercospora</taxon>
    </lineage>
</organism>
<keyword evidence="11" id="KW-1185">Reference proteome</keyword>
<name>A0A139GX80_9PEZI</name>
<evidence type="ECO:0000313" key="10">
    <source>
        <dbReference type="EMBL" id="KXS94817.1"/>
    </source>
</evidence>
<evidence type="ECO:0000256" key="7">
    <source>
        <dbReference type="ARBA" id="ARBA00023288"/>
    </source>
</evidence>
<evidence type="ECO:0000256" key="8">
    <source>
        <dbReference type="SAM" id="SignalP"/>
    </source>
</evidence>
<dbReference type="STRING" id="321146.A0A139GX80"/>
<evidence type="ECO:0000256" key="3">
    <source>
        <dbReference type="ARBA" id="ARBA00022622"/>
    </source>
</evidence>
<evidence type="ECO:0000256" key="4">
    <source>
        <dbReference type="ARBA" id="ARBA00022729"/>
    </source>
</evidence>
<keyword evidence="4 8" id="KW-0732">Signal</keyword>
<dbReference type="EMBL" id="LFZN01000255">
    <property type="protein sequence ID" value="KXS94817.1"/>
    <property type="molecule type" value="Genomic_DNA"/>
</dbReference>
<feature type="signal peptide" evidence="8">
    <location>
        <begin position="1"/>
        <end position="22"/>
    </location>
</feature>
<evidence type="ECO:0000256" key="5">
    <source>
        <dbReference type="ARBA" id="ARBA00023136"/>
    </source>
</evidence>
<dbReference type="GO" id="GO:0005886">
    <property type="term" value="C:plasma membrane"/>
    <property type="evidence" value="ECO:0007669"/>
    <property type="project" value="UniProtKB-SubCell"/>
</dbReference>
<proteinExistence type="predicted"/>
<accession>A0A139GX80</accession>
<dbReference type="InterPro" id="IPR046936">
    <property type="entry name" value="BIM1-like"/>
</dbReference>
<keyword evidence="2" id="KW-1003">Cell membrane</keyword>
<keyword evidence="7" id="KW-0449">Lipoprotein</keyword>
<protein>
    <recommendedName>
        <fullName evidence="9">Copper acquisition factor BIM1-like domain-containing protein</fullName>
    </recommendedName>
</protein>
<gene>
    <name evidence="10" type="ORF">AC578_6433</name>
</gene>
<comment type="subcellular location">
    <subcellularLocation>
        <location evidence="1">Cell membrane</location>
        <topology evidence="1">Lipid-anchor</topology>
        <topology evidence="1">GPI-anchor</topology>
    </subcellularLocation>
</comment>
<dbReference type="OrthoDB" id="5329488at2759"/>
<dbReference type="CDD" id="cd21176">
    <property type="entry name" value="LPMO_auxiliary-like"/>
    <property type="match status" value="1"/>
</dbReference>
<keyword evidence="5" id="KW-0472">Membrane</keyword>
<dbReference type="PANTHER" id="PTHR34992:SF10">
    <property type="entry name" value="COPPER ACQUISITION FACTOR BIM1-LIKE DOMAIN-CONTAINING PROTEIN"/>
    <property type="match status" value="1"/>
</dbReference>
<keyword evidence="6" id="KW-0325">Glycoprotein</keyword>
<dbReference type="Proteomes" id="UP000070133">
    <property type="component" value="Unassembled WGS sequence"/>
</dbReference>
<keyword evidence="3" id="KW-0336">GPI-anchor</keyword>
<evidence type="ECO:0000256" key="2">
    <source>
        <dbReference type="ARBA" id="ARBA00022475"/>
    </source>
</evidence>
<dbReference type="Pfam" id="PF20238">
    <property type="entry name" value="BIM1-like_dom"/>
    <property type="match status" value="1"/>
</dbReference>
<reference evidence="10 11" key="1">
    <citation type="submission" date="2015-07" db="EMBL/GenBank/DDBJ databases">
        <title>Comparative genomics of the Sigatoka disease complex on banana suggests a link between parallel evolutionary changes in Pseudocercospora fijiensis and Pseudocercospora eumusae and increased virulence on the banana host.</title>
        <authorList>
            <person name="Chang T.-C."/>
            <person name="Salvucci A."/>
            <person name="Crous P.W."/>
            <person name="Stergiopoulos I."/>
        </authorList>
    </citation>
    <scope>NUCLEOTIDE SEQUENCE [LARGE SCALE GENOMIC DNA]</scope>
    <source>
        <strain evidence="10 11">CBS 114824</strain>
    </source>
</reference>
<evidence type="ECO:0000259" key="9">
    <source>
        <dbReference type="Pfam" id="PF20238"/>
    </source>
</evidence>
<dbReference type="PANTHER" id="PTHR34992">
    <property type="entry name" value="HYPHAL ANASTAMOSIS-7 PROTEIN"/>
    <property type="match status" value="1"/>
</dbReference>
<feature type="chain" id="PRO_5007806142" description="Copper acquisition factor BIM1-like domain-containing protein" evidence="8">
    <location>
        <begin position="23"/>
        <end position="226"/>
    </location>
</feature>
<dbReference type="InterPro" id="IPR046530">
    <property type="entry name" value="BIM1-like_dom"/>
</dbReference>
<comment type="caution">
    <text evidence="10">The sequence shown here is derived from an EMBL/GenBank/DDBJ whole genome shotgun (WGS) entry which is preliminary data.</text>
</comment>
<feature type="domain" description="Copper acquisition factor BIM1-like" evidence="9">
    <location>
        <begin position="21"/>
        <end position="205"/>
    </location>
</feature>
<evidence type="ECO:0000313" key="11">
    <source>
        <dbReference type="Proteomes" id="UP000070133"/>
    </source>
</evidence>
<dbReference type="GO" id="GO:0098552">
    <property type="term" value="C:side of membrane"/>
    <property type="evidence" value="ECO:0007669"/>
    <property type="project" value="UniProtKB-KW"/>
</dbReference>
<sequence length="226" mass="24731">MTGPALSNFLAITAFLLSLTSAHMVLTYPGSRGNNLHMNGTPPAFNPDTVEIDYYTNGTRGFPWGMQWMHPCGGMPLTQNRTLWPVTGGAISVQPGWFPGHKNALFYINIGISSPGEFSPPPHYMNNLVQAFQIIGPSNTVYMAQFCLPNVKIPADLGLKKGDNITIQVIETAQHGASLYTCVDATLTDPEQVMPVTPQNCYNTSNLAFRNVYTAPIPHDHMQGYD</sequence>